<accession>A0A158ELQ1</accession>
<proteinExistence type="predicted"/>
<name>A0A158ELQ1_9BURK</name>
<gene>
    <name evidence="1" type="ORF">AWB78_08724</name>
</gene>
<sequence length="73" mass="8271">MVELAWSWLRFQPASQLSHWFKERFAGGGKRVRRIGIVALARRLSVALWRYLEFGEIPLGATLKSPASKVTAT</sequence>
<organism evidence="1 2">
    <name type="scientific">Caballeronia calidae</name>
    <dbReference type="NCBI Taxonomy" id="1777139"/>
    <lineage>
        <taxon>Bacteria</taxon>
        <taxon>Pseudomonadati</taxon>
        <taxon>Pseudomonadota</taxon>
        <taxon>Betaproteobacteria</taxon>
        <taxon>Burkholderiales</taxon>
        <taxon>Burkholderiaceae</taxon>
        <taxon>Caballeronia</taxon>
    </lineage>
</organism>
<dbReference type="Proteomes" id="UP000071859">
    <property type="component" value="Unassembled WGS sequence"/>
</dbReference>
<reference evidence="1" key="1">
    <citation type="submission" date="2016-01" db="EMBL/GenBank/DDBJ databases">
        <authorList>
            <person name="Peeters C."/>
        </authorList>
    </citation>
    <scope>NUCLEOTIDE SEQUENCE</scope>
    <source>
        <strain evidence="1">LMG 29321</strain>
    </source>
</reference>
<comment type="caution">
    <text evidence="1">The sequence shown here is derived from an EMBL/GenBank/DDBJ whole genome shotgun (WGS) entry which is preliminary data.</text>
</comment>
<dbReference type="AlphaFoldDB" id="A0A158ELQ1"/>
<evidence type="ECO:0000313" key="1">
    <source>
        <dbReference type="EMBL" id="SAL07802.1"/>
    </source>
</evidence>
<protein>
    <recommendedName>
        <fullName evidence="3">Transposase</fullName>
    </recommendedName>
</protein>
<keyword evidence="2" id="KW-1185">Reference proteome</keyword>
<evidence type="ECO:0008006" key="3">
    <source>
        <dbReference type="Google" id="ProtNLM"/>
    </source>
</evidence>
<evidence type="ECO:0000313" key="2">
    <source>
        <dbReference type="Proteomes" id="UP000071859"/>
    </source>
</evidence>
<dbReference type="EMBL" id="FCOX02000346">
    <property type="protein sequence ID" value="SAL07802.1"/>
    <property type="molecule type" value="Genomic_DNA"/>
</dbReference>